<evidence type="ECO:0000256" key="2">
    <source>
        <dbReference type="ARBA" id="ARBA00023163"/>
    </source>
</evidence>
<dbReference type="EMBL" id="AALHXZ010000036">
    <property type="protein sequence ID" value="ECZ8222609.1"/>
    <property type="molecule type" value="Genomic_DNA"/>
</dbReference>
<feature type="domain" description="TrfB transcriptional repressor protein" evidence="3">
    <location>
        <begin position="7"/>
        <end position="93"/>
    </location>
</feature>
<reference evidence="4" key="1">
    <citation type="submission" date="2019-10" db="EMBL/GenBank/DDBJ databases">
        <authorList>
            <consortium name="PulseNet: The National Subtyping Network for Foodborne Disease Surveillance"/>
            <person name="Tarr C.L."/>
            <person name="Trees E."/>
            <person name="Katz L.S."/>
            <person name="Carleton-Romer H.A."/>
            <person name="Stroika S."/>
            <person name="Kucerova Z."/>
            <person name="Roache K.F."/>
            <person name="Sabol A.L."/>
            <person name="Besser J."/>
            <person name="Gerner-Smidt P."/>
        </authorList>
    </citation>
    <scope>NUCLEOTIDE SEQUENCE</scope>
    <source>
        <strain evidence="4">PNUSAS096183</strain>
    </source>
</reference>
<evidence type="ECO:0000313" key="4">
    <source>
        <dbReference type="EMBL" id="ECZ8222609.1"/>
    </source>
</evidence>
<sequence length="109" mass="12133">MAQKNRITEAEWTQLLPHMATLAHITTDIGYSVLVKGEKASDVAARVGRSKQNISSTAKRIWDLYQNTTLHTEDGEALQLVQVWIPEKLAKKVLAEAAKYSVNKNTVAE</sequence>
<gene>
    <name evidence="4" type="ORF">F8625_20385</name>
</gene>
<proteinExistence type="predicted"/>
<dbReference type="InterPro" id="IPR032428">
    <property type="entry name" value="TrfB"/>
</dbReference>
<dbReference type="Pfam" id="PF16509">
    <property type="entry name" value="KORA"/>
    <property type="match status" value="1"/>
</dbReference>
<keyword evidence="1" id="KW-0805">Transcription regulation</keyword>
<dbReference type="AlphaFoldDB" id="A0A625ERY8"/>
<name>A0A625ERY8_SALER</name>
<organism evidence="4">
    <name type="scientific">Salmonella enterica</name>
    <name type="common">Salmonella choleraesuis</name>
    <dbReference type="NCBI Taxonomy" id="28901"/>
    <lineage>
        <taxon>Bacteria</taxon>
        <taxon>Pseudomonadati</taxon>
        <taxon>Pseudomonadota</taxon>
        <taxon>Gammaproteobacteria</taxon>
        <taxon>Enterobacterales</taxon>
        <taxon>Enterobacteriaceae</taxon>
        <taxon>Salmonella</taxon>
    </lineage>
</organism>
<comment type="caution">
    <text evidence="4">The sequence shown here is derived from an EMBL/GenBank/DDBJ whole genome shotgun (WGS) entry which is preliminary data.</text>
</comment>
<keyword evidence="2" id="KW-0804">Transcription</keyword>
<dbReference type="Gene3D" id="1.10.10.2690">
    <property type="match status" value="1"/>
</dbReference>
<evidence type="ECO:0000256" key="1">
    <source>
        <dbReference type="ARBA" id="ARBA00023015"/>
    </source>
</evidence>
<accession>A0A625ERY8</accession>
<dbReference type="InterPro" id="IPR053721">
    <property type="entry name" value="Fimbrial_Adhesin_Reg"/>
</dbReference>
<evidence type="ECO:0000259" key="3">
    <source>
        <dbReference type="Pfam" id="PF16509"/>
    </source>
</evidence>
<protein>
    <submittedName>
        <fullName evidence="4">ArdK family transcriptional regulator</fullName>
    </submittedName>
</protein>